<gene>
    <name evidence="3" type="ORF">COY37_04755</name>
</gene>
<dbReference type="EMBL" id="PFNG01000116">
    <property type="protein sequence ID" value="PIZ39584.1"/>
    <property type="molecule type" value="Genomic_DNA"/>
</dbReference>
<dbReference type="PANTHER" id="PTHR39452">
    <property type="entry name" value="CHEY-P PHOSPHATASE CHEX"/>
    <property type="match status" value="1"/>
</dbReference>
<dbReference type="Pfam" id="PF13690">
    <property type="entry name" value="CheX"/>
    <property type="match status" value="1"/>
</dbReference>
<protein>
    <recommendedName>
        <fullName evidence="2">Chemotaxis phosphatase CheX-like domain-containing protein</fullName>
    </recommendedName>
</protein>
<sequence>MAITRDFASRFVRNSSKLIKTRKDCEAMLNVELAKPFVDAAFGFLHLEVGLQVKTEPSAATTTQGTSQEINIIIGITGSVSGQMIYSMSLNTAKSIAGMMLGRQIDSLDRTAQSALCELGNMISGMAITRFDEAHSNVALTPPSLVAGKNIFISILKLGCMRVSLVSELGTVDVTIALEEKALLRQAEAV</sequence>
<feature type="domain" description="Chemotaxis phosphatase CheX-like" evidence="2">
    <location>
        <begin position="72"/>
        <end position="153"/>
    </location>
</feature>
<proteinExistence type="predicted"/>
<name>A0A2M7T8E9_9ACTN</name>
<dbReference type="InterPro" id="IPR028976">
    <property type="entry name" value="CheC-like_sf"/>
</dbReference>
<reference evidence="4" key="1">
    <citation type="submission" date="2017-09" db="EMBL/GenBank/DDBJ databases">
        <title>Depth-based differentiation of microbial function through sediment-hosted aquifers and enrichment of novel symbionts in the deep terrestrial subsurface.</title>
        <authorList>
            <person name="Probst A.J."/>
            <person name="Ladd B."/>
            <person name="Jarett J.K."/>
            <person name="Geller-Mcgrath D.E."/>
            <person name="Sieber C.M.K."/>
            <person name="Emerson J.B."/>
            <person name="Anantharaman K."/>
            <person name="Thomas B.C."/>
            <person name="Malmstrom R."/>
            <person name="Stieglmeier M."/>
            <person name="Klingl A."/>
            <person name="Woyke T."/>
            <person name="Ryan C.M."/>
            <person name="Banfield J.F."/>
        </authorList>
    </citation>
    <scope>NUCLEOTIDE SEQUENCE [LARGE SCALE GENOMIC DNA]</scope>
</reference>
<dbReference type="AlphaFoldDB" id="A0A2M7T8E9"/>
<dbReference type="Gene3D" id="3.40.1550.10">
    <property type="entry name" value="CheC-like"/>
    <property type="match status" value="1"/>
</dbReference>
<dbReference type="PANTHER" id="PTHR39452:SF1">
    <property type="entry name" value="CHEY-P PHOSPHATASE CHEX"/>
    <property type="match status" value="1"/>
</dbReference>
<keyword evidence="1" id="KW-0145">Chemotaxis</keyword>
<dbReference type="CDD" id="cd17906">
    <property type="entry name" value="CheX"/>
    <property type="match status" value="1"/>
</dbReference>
<evidence type="ECO:0000256" key="1">
    <source>
        <dbReference type="ARBA" id="ARBA00022500"/>
    </source>
</evidence>
<evidence type="ECO:0000259" key="2">
    <source>
        <dbReference type="Pfam" id="PF13690"/>
    </source>
</evidence>
<dbReference type="SUPFAM" id="SSF103039">
    <property type="entry name" value="CheC-like"/>
    <property type="match status" value="1"/>
</dbReference>
<evidence type="ECO:0000313" key="4">
    <source>
        <dbReference type="Proteomes" id="UP000230956"/>
    </source>
</evidence>
<organism evidence="3 4">
    <name type="scientific">Candidatus Aquicultor secundus</name>
    <dbReference type="NCBI Taxonomy" id="1973895"/>
    <lineage>
        <taxon>Bacteria</taxon>
        <taxon>Bacillati</taxon>
        <taxon>Actinomycetota</taxon>
        <taxon>Candidatus Aquicultoria</taxon>
        <taxon>Candidatus Aquicultorales</taxon>
        <taxon>Candidatus Aquicultoraceae</taxon>
        <taxon>Candidatus Aquicultor</taxon>
    </lineage>
</organism>
<dbReference type="Proteomes" id="UP000230956">
    <property type="component" value="Unassembled WGS sequence"/>
</dbReference>
<dbReference type="GO" id="GO:0006935">
    <property type="term" value="P:chemotaxis"/>
    <property type="evidence" value="ECO:0007669"/>
    <property type="project" value="UniProtKB-KW"/>
</dbReference>
<dbReference type="InterPro" id="IPR038756">
    <property type="entry name" value="CheX-like"/>
</dbReference>
<comment type="caution">
    <text evidence="3">The sequence shown here is derived from an EMBL/GenBank/DDBJ whole genome shotgun (WGS) entry which is preliminary data.</text>
</comment>
<accession>A0A2M7T8E9</accession>
<evidence type="ECO:0000313" key="3">
    <source>
        <dbReference type="EMBL" id="PIZ39584.1"/>
    </source>
</evidence>
<dbReference type="InterPro" id="IPR028051">
    <property type="entry name" value="CheX-like_dom"/>
</dbReference>